<accession>A0A4Y2DJD3</accession>
<comment type="caution">
    <text evidence="1">The sequence shown here is derived from an EMBL/GenBank/DDBJ whole genome shotgun (WGS) entry which is preliminary data.</text>
</comment>
<proteinExistence type="predicted"/>
<evidence type="ECO:0000313" key="2">
    <source>
        <dbReference type="Proteomes" id="UP000499080"/>
    </source>
</evidence>
<dbReference type="AlphaFoldDB" id="A0A4Y2DJD3"/>
<keyword evidence="2" id="KW-1185">Reference proteome</keyword>
<dbReference type="EMBL" id="BGPR01000367">
    <property type="protein sequence ID" value="GBM15964.1"/>
    <property type="molecule type" value="Genomic_DNA"/>
</dbReference>
<evidence type="ECO:0000313" key="1">
    <source>
        <dbReference type="EMBL" id="GBM15964.1"/>
    </source>
</evidence>
<gene>
    <name evidence="1" type="ORF">AVEN_108564_1</name>
</gene>
<dbReference type="Proteomes" id="UP000499080">
    <property type="component" value="Unassembled WGS sequence"/>
</dbReference>
<name>A0A4Y2DJD3_ARAVE</name>
<protein>
    <submittedName>
        <fullName evidence="1">Uncharacterized protein</fullName>
    </submittedName>
</protein>
<organism evidence="1 2">
    <name type="scientific">Araneus ventricosus</name>
    <name type="common">Orbweaver spider</name>
    <name type="synonym">Epeira ventricosa</name>
    <dbReference type="NCBI Taxonomy" id="182803"/>
    <lineage>
        <taxon>Eukaryota</taxon>
        <taxon>Metazoa</taxon>
        <taxon>Ecdysozoa</taxon>
        <taxon>Arthropoda</taxon>
        <taxon>Chelicerata</taxon>
        <taxon>Arachnida</taxon>
        <taxon>Araneae</taxon>
        <taxon>Araneomorphae</taxon>
        <taxon>Entelegynae</taxon>
        <taxon>Araneoidea</taxon>
        <taxon>Araneidae</taxon>
        <taxon>Araneus</taxon>
    </lineage>
</organism>
<sequence>MTPLVKPNFVFANPKIGYLAFLRMRFDSLTHNNHSLSIIKLSEDPESNKTRSMTSRFELFALLILAIGRGVENLSTSAGEDVFTLQVGNSCVGRLAFSIAV</sequence>
<reference evidence="1 2" key="1">
    <citation type="journal article" date="2019" name="Sci. Rep.">
        <title>Orb-weaving spider Araneus ventricosus genome elucidates the spidroin gene catalogue.</title>
        <authorList>
            <person name="Kono N."/>
            <person name="Nakamura H."/>
            <person name="Ohtoshi R."/>
            <person name="Moran D.A.P."/>
            <person name="Shinohara A."/>
            <person name="Yoshida Y."/>
            <person name="Fujiwara M."/>
            <person name="Mori M."/>
            <person name="Tomita M."/>
            <person name="Arakawa K."/>
        </authorList>
    </citation>
    <scope>NUCLEOTIDE SEQUENCE [LARGE SCALE GENOMIC DNA]</scope>
</reference>